<keyword evidence="2" id="KW-1185">Reference proteome</keyword>
<dbReference type="OrthoDB" id="3216692at2"/>
<dbReference type="InterPro" id="IPR011010">
    <property type="entry name" value="DNA_brk_join_enz"/>
</dbReference>
<comment type="caution">
    <text evidence="1">The sequence shown here is derived from an EMBL/GenBank/DDBJ whole genome shotgun (WGS) entry which is preliminary data.</text>
</comment>
<sequence length="559" mass="61357">MSPPKLCPVCRANPVAFTNPRVDFCYQCLPGGPFTPPPCRACTAVDGYYSAGLCRRCHPAAPQHVTSCKHCLGWGVTRHTKYLCWGCVNWRTKNTYGTCTGCRRHVPVDERRFCRLCWRQAAMLRWSRTGLSLAEANKDGQQLFIANMFSTPLAARGSASRTPIAVEPRARSTAAPIRPVDHEQLVLFDARRSLRPGIVLPPPPDPHAAQALTDLLEDHAAQRGWSPSTCKKARSGINAVLGLQDTPGARIKTSLIRDLGPTGRATRLLREFLAGIDMLDDDLTPALKTWFAGKVIDLPAQMRAPRSRARNHGTIRYKLNAALPTLHTWAGDGYESLREITRQHVLDAIAAADEGGPRYLTGSALHSIFHTLKGHKVVFRDPTLHIKLGAPHTRGPEPADFDVIRDALNSPDPTRAALAALLAFHALTPGQLRNLTTTDIRDRRLHLDGRVIPLAEPVLIRLAAYLDYRTATWPNTANPHLFIHRRTALELKPVGGRWLGLQLGTAARGIRTDRILNEVIATGGDLKRICILFGLTPAGAVLYTAALSHPDLDPGPRQG</sequence>
<name>A0A4Q7ZDM4_9ACTN</name>
<organism evidence="1 2">
    <name type="scientific">Krasilnikovia cinnamomea</name>
    <dbReference type="NCBI Taxonomy" id="349313"/>
    <lineage>
        <taxon>Bacteria</taxon>
        <taxon>Bacillati</taxon>
        <taxon>Actinomycetota</taxon>
        <taxon>Actinomycetes</taxon>
        <taxon>Micromonosporales</taxon>
        <taxon>Micromonosporaceae</taxon>
        <taxon>Krasilnikovia</taxon>
    </lineage>
</organism>
<protein>
    <submittedName>
        <fullName evidence="1">Uncharacterized protein</fullName>
    </submittedName>
</protein>
<dbReference type="SUPFAM" id="SSF56349">
    <property type="entry name" value="DNA breaking-rejoining enzymes"/>
    <property type="match status" value="1"/>
</dbReference>
<dbReference type="Proteomes" id="UP000292564">
    <property type="component" value="Unassembled WGS sequence"/>
</dbReference>
<accession>A0A4Q7ZDM4</accession>
<dbReference type="AlphaFoldDB" id="A0A4Q7ZDM4"/>
<dbReference type="RefSeq" id="WP_130507970.1">
    <property type="nucleotide sequence ID" value="NZ_SHKY01000001.1"/>
</dbReference>
<gene>
    <name evidence="1" type="ORF">EV385_0504</name>
</gene>
<evidence type="ECO:0000313" key="2">
    <source>
        <dbReference type="Proteomes" id="UP000292564"/>
    </source>
</evidence>
<dbReference type="EMBL" id="SHKY01000001">
    <property type="protein sequence ID" value="RZU48780.1"/>
    <property type="molecule type" value="Genomic_DNA"/>
</dbReference>
<dbReference type="GO" id="GO:0003677">
    <property type="term" value="F:DNA binding"/>
    <property type="evidence" value="ECO:0007669"/>
    <property type="project" value="InterPro"/>
</dbReference>
<evidence type="ECO:0000313" key="1">
    <source>
        <dbReference type="EMBL" id="RZU48780.1"/>
    </source>
</evidence>
<reference evidence="1 2" key="1">
    <citation type="submission" date="2019-02" db="EMBL/GenBank/DDBJ databases">
        <title>Sequencing the genomes of 1000 actinobacteria strains.</title>
        <authorList>
            <person name="Klenk H.-P."/>
        </authorList>
    </citation>
    <scope>NUCLEOTIDE SEQUENCE [LARGE SCALE GENOMIC DNA]</scope>
    <source>
        <strain evidence="1 2">DSM 45162</strain>
    </source>
</reference>
<proteinExistence type="predicted"/>